<dbReference type="Gene3D" id="3.40.50.720">
    <property type="entry name" value="NAD(P)-binding Rossmann-like Domain"/>
    <property type="match status" value="1"/>
</dbReference>
<dbReference type="PRINTS" id="PR00081">
    <property type="entry name" value="GDHRDH"/>
</dbReference>
<dbReference type="Proteomes" id="UP000675881">
    <property type="component" value="Chromosome 1"/>
</dbReference>
<dbReference type="EC" id="1.1.1.102" evidence="1"/>
<dbReference type="GO" id="GO:0047560">
    <property type="term" value="F:3-dehydrosphinganine reductase activity"/>
    <property type="evidence" value="ECO:0007669"/>
    <property type="project" value="UniProtKB-EC"/>
</dbReference>
<dbReference type="GO" id="GO:0006666">
    <property type="term" value="P:3-keto-sphinganine metabolic process"/>
    <property type="evidence" value="ECO:0007669"/>
    <property type="project" value="TreeGrafter"/>
</dbReference>
<dbReference type="InterPro" id="IPR002347">
    <property type="entry name" value="SDR_fam"/>
</dbReference>
<protein>
    <submittedName>
        <fullName evidence="1">KDSR</fullName>
        <ecNumber evidence="1">1.1.1.102</ecNumber>
    </submittedName>
</protein>
<evidence type="ECO:0000313" key="1">
    <source>
        <dbReference type="EMBL" id="CAF2769104.1"/>
    </source>
</evidence>
<sequence length="205" mass="22232">MAFSNKSCQLRILMIITSIWNVNATGGSSGIGKATAKEVLKRGTSLVTLWARNKGKLEDAREEIIKETGGRVNIFSVDVTGGLSGIHNVFEETIRDGGDLRMVIHCAGSSMAGTIEDTSIEDYNCMMNINYFGTVNVTKVVLPHLKKENKEIPSRITLISSIAGVMGLYGFTAYSASKFALRGFAESLEMEVRPHGISVTFKSTS</sequence>
<dbReference type="GO" id="GO:0030148">
    <property type="term" value="P:sphingolipid biosynthetic process"/>
    <property type="evidence" value="ECO:0007669"/>
    <property type="project" value="TreeGrafter"/>
</dbReference>
<name>A0A7R8GZR0_LEPSM</name>
<dbReference type="PANTHER" id="PTHR43550">
    <property type="entry name" value="3-KETODIHYDROSPHINGOSINE REDUCTASE"/>
    <property type="match status" value="1"/>
</dbReference>
<dbReference type="SUPFAM" id="SSF51735">
    <property type="entry name" value="NAD(P)-binding Rossmann-fold domains"/>
    <property type="match status" value="1"/>
</dbReference>
<organism evidence="1 2">
    <name type="scientific">Lepeophtheirus salmonis</name>
    <name type="common">Salmon louse</name>
    <name type="synonym">Caligus salmonis</name>
    <dbReference type="NCBI Taxonomy" id="72036"/>
    <lineage>
        <taxon>Eukaryota</taxon>
        <taxon>Metazoa</taxon>
        <taxon>Ecdysozoa</taxon>
        <taxon>Arthropoda</taxon>
        <taxon>Crustacea</taxon>
        <taxon>Multicrustacea</taxon>
        <taxon>Hexanauplia</taxon>
        <taxon>Copepoda</taxon>
        <taxon>Siphonostomatoida</taxon>
        <taxon>Caligidae</taxon>
        <taxon>Lepeophtheirus</taxon>
    </lineage>
</organism>
<reference evidence="1" key="1">
    <citation type="submission" date="2021-02" db="EMBL/GenBank/DDBJ databases">
        <authorList>
            <person name="Bekaert M."/>
        </authorList>
    </citation>
    <scope>NUCLEOTIDE SEQUENCE</scope>
    <source>
        <strain evidence="1">IoA-00</strain>
    </source>
</reference>
<dbReference type="EMBL" id="HG994580">
    <property type="protein sequence ID" value="CAF2769104.1"/>
    <property type="molecule type" value="Genomic_DNA"/>
</dbReference>
<dbReference type="AlphaFoldDB" id="A0A7R8GZR0"/>
<dbReference type="InterPro" id="IPR036291">
    <property type="entry name" value="NAD(P)-bd_dom_sf"/>
</dbReference>
<gene>
    <name evidence="1" type="ORF">LSAA_1324</name>
</gene>
<dbReference type="Pfam" id="PF00106">
    <property type="entry name" value="adh_short"/>
    <property type="match status" value="1"/>
</dbReference>
<keyword evidence="2" id="KW-1185">Reference proteome</keyword>
<keyword evidence="1" id="KW-0560">Oxidoreductase</keyword>
<evidence type="ECO:0000313" key="2">
    <source>
        <dbReference type="Proteomes" id="UP000675881"/>
    </source>
</evidence>
<accession>A0A7R8GZR0</accession>
<dbReference type="OrthoDB" id="37659at2759"/>
<dbReference type="GO" id="GO:0005789">
    <property type="term" value="C:endoplasmic reticulum membrane"/>
    <property type="evidence" value="ECO:0007669"/>
    <property type="project" value="TreeGrafter"/>
</dbReference>
<proteinExistence type="predicted"/>
<dbReference type="PANTHER" id="PTHR43550:SF3">
    <property type="entry name" value="3-KETODIHYDROSPHINGOSINE REDUCTASE"/>
    <property type="match status" value="1"/>
</dbReference>